<dbReference type="Proteomes" id="UP001165063">
    <property type="component" value="Unassembled WGS sequence"/>
</dbReference>
<name>A0A9W6Z563_AMBMO</name>
<reference evidence="3" key="1">
    <citation type="submission" date="2023-04" db="EMBL/GenBank/DDBJ databases">
        <title>Ambrosiozyma monospora NBRC 1965.</title>
        <authorList>
            <person name="Ichikawa N."/>
            <person name="Sato H."/>
            <person name="Tonouchi N."/>
        </authorList>
    </citation>
    <scope>NUCLEOTIDE SEQUENCE</scope>
    <source>
        <strain evidence="3">NBRC 1965</strain>
    </source>
</reference>
<sequence>MSQEILSIVSFLDDPNINSPANVDASNKFRDDKDGYKVKVLQDVERSKKDIPADFKIPDLNPPKYDDDYDKDWYDNYDEVDEDDYDEYEEDDEDEDASFIEDEEVEMSEDYGEDNSK</sequence>
<comment type="caution">
    <text evidence="3">The sequence shown here is derived from an EMBL/GenBank/DDBJ whole genome shotgun (WGS) entry which is preliminary data.</text>
</comment>
<keyword evidence="4" id="KW-1185">Reference proteome</keyword>
<protein>
    <submittedName>
        <fullName evidence="3">Unnamed protein product</fullName>
    </submittedName>
</protein>
<organism evidence="3 4">
    <name type="scientific">Ambrosiozyma monospora</name>
    <name type="common">Yeast</name>
    <name type="synonym">Endomycopsis monosporus</name>
    <dbReference type="NCBI Taxonomy" id="43982"/>
    <lineage>
        <taxon>Eukaryota</taxon>
        <taxon>Fungi</taxon>
        <taxon>Dikarya</taxon>
        <taxon>Ascomycota</taxon>
        <taxon>Saccharomycotina</taxon>
        <taxon>Pichiomycetes</taxon>
        <taxon>Pichiales</taxon>
        <taxon>Pichiaceae</taxon>
        <taxon>Ambrosiozyma</taxon>
    </lineage>
</organism>
<evidence type="ECO:0000259" key="2">
    <source>
        <dbReference type="PROSITE" id="PS50127"/>
    </source>
</evidence>
<feature type="compositionally biased region" description="Acidic residues" evidence="1">
    <location>
        <begin position="67"/>
        <end position="117"/>
    </location>
</feature>
<dbReference type="OrthoDB" id="19692at2759"/>
<feature type="domain" description="UBC core" evidence="2">
    <location>
        <begin position="1"/>
        <end position="49"/>
    </location>
</feature>
<dbReference type="AlphaFoldDB" id="A0A9W6Z563"/>
<dbReference type="PROSITE" id="PS50127">
    <property type="entry name" value="UBC_2"/>
    <property type="match status" value="1"/>
</dbReference>
<evidence type="ECO:0000313" key="4">
    <source>
        <dbReference type="Proteomes" id="UP001165063"/>
    </source>
</evidence>
<evidence type="ECO:0000313" key="3">
    <source>
        <dbReference type="EMBL" id="GMG56475.1"/>
    </source>
</evidence>
<dbReference type="InterPro" id="IPR000608">
    <property type="entry name" value="UBC"/>
</dbReference>
<dbReference type="Gene3D" id="3.10.110.10">
    <property type="entry name" value="Ubiquitin Conjugating Enzyme"/>
    <property type="match status" value="1"/>
</dbReference>
<feature type="region of interest" description="Disordered" evidence="1">
    <location>
        <begin position="51"/>
        <end position="117"/>
    </location>
</feature>
<gene>
    <name evidence="3" type="ORF">Amon01_000854200</name>
</gene>
<proteinExistence type="predicted"/>
<dbReference type="EMBL" id="BSXU01007680">
    <property type="protein sequence ID" value="GMG56475.1"/>
    <property type="molecule type" value="Genomic_DNA"/>
</dbReference>
<dbReference type="InterPro" id="IPR016135">
    <property type="entry name" value="UBQ-conjugating_enzyme/RWD"/>
</dbReference>
<accession>A0A9W6Z563</accession>
<evidence type="ECO:0000256" key="1">
    <source>
        <dbReference type="SAM" id="MobiDB-lite"/>
    </source>
</evidence>
<dbReference type="SUPFAM" id="SSF54495">
    <property type="entry name" value="UBC-like"/>
    <property type="match status" value="1"/>
</dbReference>